<dbReference type="InterPro" id="IPR037185">
    <property type="entry name" value="EmrE-like"/>
</dbReference>
<dbReference type="PANTHER" id="PTHR22911:SF137">
    <property type="entry name" value="SOLUTE CARRIER FAMILY 35 MEMBER G2-RELATED"/>
    <property type="match status" value="1"/>
</dbReference>
<comment type="caution">
    <text evidence="3">The sequence shown here is derived from an EMBL/GenBank/DDBJ whole genome shotgun (WGS) entry which is preliminary data.</text>
</comment>
<feature type="transmembrane region" description="Helical" evidence="1">
    <location>
        <begin position="6"/>
        <end position="23"/>
    </location>
</feature>
<feature type="transmembrane region" description="Helical" evidence="1">
    <location>
        <begin position="240"/>
        <end position="260"/>
    </location>
</feature>
<dbReference type="Pfam" id="PF00892">
    <property type="entry name" value="EamA"/>
    <property type="match status" value="2"/>
</dbReference>
<keyword evidence="1" id="KW-1133">Transmembrane helix</keyword>
<dbReference type="Gene3D" id="1.10.3730.20">
    <property type="match status" value="1"/>
</dbReference>
<proteinExistence type="predicted"/>
<dbReference type="Proteomes" id="UP001149719">
    <property type="component" value="Unassembled WGS sequence"/>
</dbReference>
<feature type="transmembrane region" description="Helical" evidence="1">
    <location>
        <begin position="58"/>
        <end position="79"/>
    </location>
</feature>
<reference evidence="3" key="1">
    <citation type="submission" date="2022-12" db="EMBL/GenBank/DDBJ databases">
        <title>Marinomonas 15G1-11 sp. nov, isolated from marine algae.</title>
        <authorList>
            <person name="Butt M."/>
            <person name="Choi D.G."/>
            <person name="Kim J.M."/>
            <person name="Lee J.K."/>
            <person name="Baek J.H."/>
            <person name="Jeon C.O."/>
        </authorList>
    </citation>
    <scope>NUCLEOTIDE SEQUENCE</scope>
    <source>
        <strain evidence="3">15G1-11</strain>
    </source>
</reference>
<protein>
    <submittedName>
        <fullName evidence="3">DMT family transporter</fullName>
    </submittedName>
</protein>
<organism evidence="3 4">
    <name type="scientific">Marinomonas phaeophyticola</name>
    <dbReference type="NCBI Taxonomy" id="3004091"/>
    <lineage>
        <taxon>Bacteria</taxon>
        <taxon>Pseudomonadati</taxon>
        <taxon>Pseudomonadota</taxon>
        <taxon>Gammaproteobacteria</taxon>
        <taxon>Oceanospirillales</taxon>
        <taxon>Oceanospirillaceae</taxon>
        <taxon>Marinomonas</taxon>
    </lineage>
</organism>
<evidence type="ECO:0000313" key="4">
    <source>
        <dbReference type="Proteomes" id="UP001149719"/>
    </source>
</evidence>
<feature type="transmembrane region" description="Helical" evidence="1">
    <location>
        <begin position="32"/>
        <end position="52"/>
    </location>
</feature>
<accession>A0ABT4JUA6</accession>
<feature type="transmembrane region" description="Helical" evidence="1">
    <location>
        <begin position="116"/>
        <end position="133"/>
    </location>
</feature>
<dbReference type="SUPFAM" id="SSF103481">
    <property type="entry name" value="Multidrug resistance efflux transporter EmrE"/>
    <property type="match status" value="2"/>
</dbReference>
<feature type="transmembrane region" description="Helical" evidence="1">
    <location>
        <begin position="214"/>
        <end position="234"/>
    </location>
</feature>
<dbReference type="InterPro" id="IPR000620">
    <property type="entry name" value="EamA_dom"/>
</dbReference>
<feature type="domain" description="EamA" evidence="2">
    <location>
        <begin position="1"/>
        <end position="132"/>
    </location>
</feature>
<feature type="transmembrane region" description="Helical" evidence="1">
    <location>
        <begin position="91"/>
        <end position="110"/>
    </location>
</feature>
<keyword evidence="1" id="KW-0812">Transmembrane</keyword>
<dbReference type="EMBL" id="JAPUBN010000015">
    <property type="protein sequence ID" value="MCZ2721977.1"/>
    <property type="molecule type" value="Genomic_DNA"/>
</dbReference>
<evidence type="ECO:0000259" key="2">
    <source>
        <dbReference type="Pfam" id="PF00892"/>
    </source>
</evidence>
<evidence type="ECO:0000256" key="1">
    <source>
        <dbReference type="SAM" id="Phobius"/>
    </source>
</evidence>
<keyword evidence="1" id="KW-0472">Membrane</keyword>
<evidence type="ECO:0000313" key="3">
    <source>
        <dbReference type="EMBL" id="MCZ2721977.1"/>
    </source>
</evidence>
<keyword evidence="4" id="KW-1185">Reference proteome</keyword>
<feature type="transmembrane region" description="Helical" evidence="1">
    <location>
        <begin position="174"/>
        <end position="193"/>
    </location>
</feature>
<gene>
    <name evidence="3" type="ORF">O1D97_10015</name>
</gene>
<sequence>MWIIYALLAALFFGMRGIMYQWTSQKNLNRNLMLFGVFFVGFVISALAMYVLGQQWYAWTDICVGLALGFGSFAANAALHKGFSVGKASLISILSGLPPLFVVLLAFLFWNETLTTQQLIGFIVIFVGLYTIRYSNDISFRNLQGAQWGLLAALFFAFNDLLGKQSTRLDADMFATLTLMFGFGSGLFAFSWLKNRQVVSHDDEGTHPRWSEMRTFVCGLAVGLTNVAGMMAILSAFALGAAGLVSAVTAMNILIILLYSRIFLKESFSRQEILGLTAALVGILILRLSQ</sequence>
<feature type="transmembrane region" description="Helical" evidence="1">
    <location>
        <begin position="145"/>
        <end position="162"/>
    </location>
</feature>
<dbReference type="RefSeq" id="WP_269125217.1">
    <property type="nucleotide sequence ID" value="NZ_JAPUBN010000015.1"/>
</dbReference>
<dbReference type="PANTHER" id="PTHR22911">
    <property type="entry name" value="ACYL-MALONYL CONDENSING ENZYME-RELATED"/>
    <property type="match status" value="1"/>
</dbReference>
<feature type="domain" description="EamA" evidence="2">
    <location>
        <begin position="145"/>
        <end position="286"/>
    </location>
</feature>
<name>A0ABT4JUA6_9GAMM</name>